<dbReference type="InterPro" id="IPR036942">
    <property type="entry name" value="Beta-barrel_TonB_sf"/>
</dbReference>
<feature type="region of interest" description="Disordered" evidence="10">
    <location>
        <begin position="836"/>
        <end position="860"/>
    </location>
</feature>
<feature type="domain" description="TonB-dependent receptor-like beta-barrel" evidence="12">
    <location>
        <begin position="427"/>
        <end position="1006"/>
    </location>
</feature>
<organism evidence="14 15">
    <name type="scientific">Rufibacter latericius</name>
    <dbReference type="NCBI Taxonomy" id="2487040"/>
    <lineage>
        <taxon>Bacteria</taxon>
        <taxon>Pseudomonadati</taxon>
        <taxon>Bacteroidota</taxon>
        <taxon>Cytophagia</taxon>
        <taxon>Cytophagales</taxon>
        <taxon>Hymenobacteraceae</taxon>
        <taxon>Rufibacter</taxon>
    </lineage>
</organism>
<dbReference type="EMBL" id="RJJD01000021">
    <property type="protein sequence ID" value="RNI22680.1"/>
    <property type="molecule type" value="Genomic_DNA"/>
</dbReference>
<feature type="signal peptide" evidence="11">
    <location>
        <begin position="1"/>
        <end position="28"/>
    </location>
</feature>
<dbReference type="Pfam" id="PF00593">
    <property type="entry name" value="TonB_dep_Rec_b-barrel"/>
    <property type="match status" value="1"/>
</dbReference>
<dbReference type="Gene3D" id="2.40.170.20">
    <property type="entry name" value="TonB-dependent receptor, beta-barrel domain"/>
    <property type="match status" value="1"/>
</dbReference>
<dbReference type="InterPro" id="IPR008969">
    <property type="entry name" value="CarboxyPept-like_regulatory"/>
</dbReference>
<dbReference type="AlphaFoldDB" id="A0A3M9MAS5"/>
<sequence length="1050" mass="113992">MIHLKTRLVVIKLLACCAFSTFSPQARGEAFSFSWQTTSERTIQGKVTSREGNEALAGVSVTVKGTTNGTSTDAQGAFTLSVPDEGAVLVFSYIGYVSREIPVKNQNSLSVVLSPNSQELSQIVVIGYGTTTKSDLTGSVASVKSEEILATPTTSFDQALQGRAAGVQVTQTSGKPGAEASIRIRGTSSINAGNEPLYVIDGMLVSSDANDMSLGVNLGPRISALSTINPNDIESIEVLKDASATAIYGSRGTNGVVLITTKRGKSGTGTVTFDTYYGVQEVANKLEVLNAAQFADFVNEAKINANQTPIYNNPATLGAGTDWQGEIFRTAPIANYQLSFSGGDEKTRYAITGGYFVQDGIIRNSDFKRYSFRANLDRDLSSKLAVGNSVSYSRLTSSGVLTTTETIVPGVTTSALLFNPILPVYNPNEPGGYTFENRGGSYLGKTLGNPVADVDAFTSYGVSSRILGNVYARYKILENLEFRTSFGIDGFSSKENAFGPNFLKRTEASKGEASIGTVTGLTWLNENTLTYRPTINEDHKVDFLLGYTLQEFNNESLLVYAFDFPDDRTGYHDISAGLLPQKPANGESRWSMVSYLGRANYTLFDRFLFTATGRVDGSSKFASGKQYGFFPSGAVAWRLSDEAFIQQFSFISDLKLRTSYGIIGNQAIPPYQSLSLVGAYGQGVFNGTEVYTGREPLSFANKNLKWETTAQFDLGLDASFWNNRLSVTADIYEKKTSDLLLSTPVPYTTGFNSTVLNVGNIRNRGFEFDVRTINTKGALDWRTSLNFTVNRNEVTNLNSETDILMGGGTLLRVGEPVGTFYGYIFEGIFQTDEEARTSPVLKGQEATSSNPASRAKAGDRKYRDINGDQVIDEKDRSILGSAQPDFTWGLTNTLSFKNIDLSFFFQGSQGNKMANLNLFDLQNFTGQNNVLAEAALNRWTPNNPSTKYPRALAAGSLDNGVFSSNIVEDASYIRLKNVSLGYRVPSSLTQKVKVKTLRIYASATNLWTLTDYSGYDSEANTFGQSTAIIGVDRGGYPQAKTYLVGLNIGF</sequence>
<feature type="domain" description="TonB-dependent receptor plug" evidence="13">
    <location>
        <begin position="133"/>
        <end position="256"/>
    </location>
</feature>
<evidence type="ECO:0000259" key="13">
    <source>
        <dbReference type="Pfam" id="PF07715"/>
    </source>
</evidence>
<comment type="caution">
    <text evidence="14">The sequence shown here is derived from an EMBL/GenBank/DDBJ whole genome shotgun (WGS) entry which is preliminary data.</text>
</comment>
<keyword evidence="6 8" id="KW-0472">Membrane</keyword>
<keyword evidence="5 9" id="KW-0798">TonB box</keyword>
<dbReference type="Gene3D" id="2.60.40.1120">
    <property type="entry name" value="Carboxypeptidase-like, regulatory domain"/>
    <property type="match status" value="1"/>
</dbReference>
<dbReference type="RefSeq" id="WP_123129037.1">
    <property type="nucleotide sequence ID" value="NZ_RJJD01000021.1"/>
</dbReference>
<evidence type="ECO:0000256" key="1">
    <source>
        <dbReference type="ARBA" id="ARBA00004571"/>
    </source>
</evidence>
<keyword evidence="4 8" id="KW-0812">Transmembrane</keyword>
<keyword evidence="7 8" id="KW-0998">Cell outer membrane</keyword>
<dbReference type="GO" id="GO:0009279">
    <property type="term" value="C:cell outer membrane"/>
    <property type="evidence" value="ECO:0007669"/>
    <property type="project" value="UniProtKB-SubCell"/>
</dbReference>
<protein>
    <submittedName>
        <fullName evidence="14">TonB-dependent receptor</fullName>
    </submittedName>
</protein>
<accession>A0A3M9MAS5</accession>
<keyword evidence="15" id="KW-1185">Reference proteome</keyword>
<keyword evidence="11" id="KW-0732">Signal</keyword>
<dbReference type="InterPro" id="IPR037066">
    <property type="entry name" value="Plug_dom_sf"/>
</dbReference>
<evidence type="ECO:0000256" key="11">
    <source>
        <dbReference type="SAM" id="SignalP"/>
    </source>
</evidence>
<keyword evidence="2 8" id="KW-0813">Transport</keyword>
<evidence type="ECO:0000256" key="3">
    <source>
        <dbReference type="ARBA" id="ARBA00022452"/>
    </source>
</evidence>
<dbReference type="NCBIfam" id="TIGR04056">
    <property type="entry name" value="OMP_RagA_SusC"/>
    <property type="match status" value="1"/>
</dbReference>
<dbReference type="Pfam" id="PF07715">
    <property type="entry name" value="Plug"/>
    <property type="match status" value="1"/>
</dbReference>
<feature type="chain" id="PRO_5018201278" evidence="11">
    <location>
        <begin position="29"/>
        <end position="1050"/>
    </location>
</feature>
<evidence type="ECO:0000256" key="8">
    <source>
        <dbReference type="PROSITE-ProRule" id="PRU01360"/>
    </source>
</evidence>
<evidence type="ECO:0000256" key="5">
    <source>
        <dbReference type="ARBA" id="ARBA00023077"/>
    </source>
</evidence>
<evidence type="ECO:0000259" key="12">
    <source>
        <dbReference type="Pfam" id="PF00593"/>
    </source>
</evidence>
<comment type="subcellular location">
    <subcellularLocation>
        <location evidence="1 8">Cell outer membrane</location>
        <topology evidence="1 8">Multi-pass membrane protein</topology>
    </subcellularLocation>
</comment>
<dbReference type="InterPro" id="IPR039426">
    <property type="entry name" value="TonB-dep_rcpt-like"/>
</dbReference>
<evidence type="ECO:0000256" key="7">
    <source>
        <dbReference type="ARBA" id="ARBA00023237"/>
    </source>
</evidence>
<dbReference type="SUPFAM" id="SSF56935">
    <property type="entry name" value="Porins"/>
    <property type="match status" value="1"/>
</dbReference>
<keyword evidence="3 8" id="KW-1134">Transmembrane beta strand</keyword>
<evidence type="ECO:0000256" key="10">
    <source>
        <dbReference type="SAM" id="MobiDB-lite"/>
    </source>
</evidence>
<dbReference type="Proteomes" id="UP000272117">
    <property type="component" value="Unassembled WGS sequence"/>
</dbReference>
<reference evidence="14 15" key="1">
    <citation type="submission" date="2018-11" db="EMBL/GenBank/DDBJ databases">
        <title>Rufibacter latericius sp. nov., isolated from water in Baiyang Lake.</title>
        <authorList>
            <person name="Yang Y."/>
        </authorList>
    </citation>
    <scope>NUCLEOTIDE SEQUENCE [LARGE SCALE GENOMIC DNA]</scope>
    <source>
        <strain evidence="14 15">R-22-1c-1</strain>
    </source>
</reference>
<gene>
    <name evidence="14" type="ORF">EFB08_21540</name>
</gene>
<keyword evidence="14" id="KW-0675">Receptor</keyword>
<dbReference type="InterPro" id="IPR012910">
    <property type="entry name" value="Plug_dom"/>
</dbReference>
<dbReference type="SUPFAM" id="SSF49464">
    <property type="entry name" value="Carboxypeptidase regulatory domain-like"/>
    <property type="match status" value="1"/>
</dbReference>
<evidence type="ECO:0000256" key="2">
    <source>
        <dbReference type="ARBA" id="ARBA00022448"/>
    </source>
</evidence>
<evidence type="ECO:0000313" key="15">
    <source>
        <dbReference type="Proteomes" id="UP000272117"/>
    </source>
</evidence>
<dbReference type="InterPro" id="IPR000531">
    <property type="entry name" value="Beta-barrel_TonB"/>
</dbReference>
<evidence type="ECO:0000256" key="9">
    <source>
        <dbReference type="RuleBase" id="RU003357"/>
    </source>
</evidence>
<dbReference type="InterPro" id="IPR023996">
    <property type="entry name" value="TonB-dep_OMP_SusC/RagA"/>
</dbReference>
<name>A0A3M9MAS5_9BACT</name>
<evidence type="ECO:0000256" key="4">
    <source>
        <dbReference type="ARBA" id="ARBA00022692"/>
    </source>
</evidence>
<dbReference type="PROSITE" id="PS52016">
    <property type="entry name" value="TONB_DEPENDENT_REC_3"/>
    <property type="match status" value="1"/>
</dbReference>
<evidence type="ECO:0000313" key="14">
    <source>
        <dbReference type="EMBL" id="RNI22680.1"/>
    </source>
</evidence>
<dbReference type="Pfam" id="PF13715">
    <property type="entry name" value="CarbopepD_reg_2"/>
    <property type="match status" value="1"/>
</dbReference>
<proteinExistence type="inferred from homology"/>
<evidence type="ECO:0000256" key="6">
    <source>
        <dbReference type="ARBA" id="ARBA00023136"/>
    </source>
</evidence>
<dbReference type="Gene3D" id="2.170.130.10">
    <property type="entry name" value="TonB-dependent receptor, plug domain"/>
    <property type="match status" value="1"/>
</dbReference>
<dbReference type="NCBIfam" id="TIGR04057">
    <property type="entry name" value="SusC_RagA_signa"/>
    <property type="match status" value="1"/>
</dbReference>
<dbReference type="InterPro" id="IPR023997">
    <property type="entry name" value="TonB-dep_OMP_SusC/RagA_CS"/>
</dbReference>
<dbReference type="FunFam" id="2.170.130.10:FF:000008">
    <property type="entry name" value="SusC/RagA family TonB-linked outer membrane protein"/>
    <property type="match status" value="1"/>
</dbReference>
<comment type="similarity">
    <text evidence="8 9">Belongs to the TonB-dependent receptor family.</text>
</comment>
<dbReference type="OrthoDB" id="9768177at2"/>